<dbReference type="OrthoDB" id="338622at2759"/>
<sequence>MTAIAPQLNAVFDGFSKNVPEAIKGPINSSRASLTDFDTSGIIKVGEKMPDFKLQNAVGEEVDSASLRAKGPLVLTFYRGEWCPFCNIAISGFQKHISEFKAKGVTLVAVTPELPNGTLTMSEKHQLEFPVLTDAQNEFARKLGVVWKMPESLRPTFEKFGHNLPKRNGDDSFEVPLPATLLIDQDGIVRNVYAEPDYIKRVEPQTVLEWIEKL</sequence>
<keyword evidence="4" id="KW-0560">Oxidoreductase</keyword>
<dbReference type="EMBL" id="NAJL01000005">
    <property type="protein sequence ID" value="TKA32383.1"/>
    <property type="molecule type" value="Genomic_DNA"/>
</dbReference>
<feature type="domain" description="Thioredoxin" evidence="10">
    <location>
        <begin position="43"/>
        <end position="214"/>
    </location>
</feature>
<dbReference type="Proteomes" id="UP000308549">
    <property type="component" value="Unassembled WGS sequence"/>
</dbReference>
<dbReference type="PANTHER" id="PTHR42801">
    <property type="entry name" value="THIOREDOXIN-DEPENDENT PEROXIDE REDUCTASE"/>
    <property type="match status" value="1"/>
</dbReference>
<evidence type="ECO:0000256" key="5">
    <source>
        <dbReference type="ARBA" id="ARBA00023157"/>
    </source>
</evidence>
<keyword evidence="5" id="KW-1015">Disulfide bond</keyword>
<evidence type="ECO:0000256" key="3">
    <source>
        <dbReference type="ARBA" id="ARBA00022862"/>
    </source>
</evidence>
<evidence type="ECO:0000256" key="4">
    <source>
        <dbReference type="ARBA" id="ARBA00023002"/>
    </source>
</evidence>
<comment type="similarity">
    <text evidence="8">Belongs to the peroxiredoxin family. BCP/PrxQ subfamily.</text>
</comment>
<keyword evidence="12" id="KW-1185">Reference proteome</keyword>
<dbReference type="AlphaFoldDB" id="A0A4U0UAG3"/>
<evidence type="ECO:0000313" key="12">
    <source>
        <dbReference type="Proteomes" id="UP000308549"/>
    </source>
</evidence>
<dbReference type="EC" id="1.11.1.24" evidence="1"/>
<evidence type="ECO:0000256" key="9">
    <source>
        <dbReference type="ARBA" id="ARBA00049091"/>
    </source>
</evidence>
<keyword evidence="2" id="KW-0575">Peroxidase</keyword>
<dbReference type="Gene3D" id="3.40.30.10">
    <property type="entry name" value="Glutaredoxin"/>
    <property type="match status" value="1"/>
</dbReference>
<dbReference type="GO" id="GO:0045454">
    <property type="term" value="P:cell redox homeostasis"/>
    <property type="evidence" value="ECO:0007669"/>
    <property type="project" value="TreeGrafter"/>
</dbReference>
<evidence type="ECO:0000256" key="6">
    <source>
        <dbReference type="ARBA" id="ARBA00023284"/>
    </source>
</evidence>
<organism evidence="11 12">
    <name type="scientific">Salinomyces thailandicus</name>
    <dbReference type="NCBI Taxonomy" id="706561"/>
    <lineage>
        <taxon>Eukaryota</taxon>
        <taxon>Fungi</taxon>
        <taxon>Dikarya</taxon>
        <taxon>Ascomycota</taxon>
        <taxon>Pezizomycotina</taxon>
        <taxon>Dothideomycetes</taxon>
        <taxon>Dothideomycetidae</taxon>
        <taxon>Mycosphaerellales</taxon>
        <taxon>Teratosphaeriaceae</taxon>
        <taxon>Salinomyces</taxon>
    </lineage>
</organism>
<accession>A0A4U0UAG3</accession>
<evidence type="ECO:0000256" key="7">
    <source>
        <dbReference type="ARBA" id="ARBA00032824"/>
    </source>
</evidence>
<dbReference type="Pfam" id="PF00578">
    <property type="entry name" value="AhpC-TSA"/>
    <property type="match status" value="1"/>
</dbReference>
<gene>
    <name evidence="11" type="ORF">B0A50_01489</name>
</gene>
<dbReference type="InterPro" id="IPR000866">
    <property type="entry name" value="AhpC/TSA"/>
</dbReference>
<dbReference type="InterPro" id="IPR013766">
    <property type="entry name" value="Thioredoxin_domain"/>
</dbReference>
<keyword evidence="3" id="KW-0049">Antioxidant</keyword>
<reference evidence="11 12" key="1">
    <citation type="submission" date="2017-03" db="EMBL/GenBank/DDBJ databases">
        <title>Genomes of endolithic fungi from Antarctica.</title>
        <authorList>
            <person name="Coleine C."/>
            <person name="Masonjones S."/>
            <person name="Stajich J.E."/>
        </authorList>
    </citation>
    <scope>NUCLEOTIDE SEQUENCE [LARGE SCALE GENOMIC DNA]</scope>
    <source>
        <strain evidence="11 12">CCFEE 6315</strain>
    </source>
</reference>
<dbReference type="CDD" id="cd02970">
    <property type="entry name" value="PRX_like2"/>
    <property type="match status" value="1"/>
</dbReference>
<dbReference type="GO" id="GO:0008379">
    <property type="term" value="F:thioredoxin peroxidase activity"/>
    <property type="evidence" value="ECO:0007669"/>
    <property type="project" value="TreeGrafter"/>
</dbReference>
<evidence type="ECO:0000259" key="10">
    <source>
        <dbReference type="PROSITE" id="PS51352"/>
    </source>
</evidence>
<dbReference type="PROSITE" id="PS51352">
    <property type="entry name" value="THIOREDOXIN_2"/>
    <property type="match status" value="1"/>
</dbReference>
<proteinExistence type="inferred from homology"/>
<evidence type="ECO:0000256" key="2">
    <source>
        <dbReference type="ARBA" id="ARBA00022559"/>
    </source>
</evidence>
<name>A0A4U0UAG3_9PEZI</name>
<protein>
    <recommendedName>
        <fullName evidence="1">thioredoxin-dependent peroxiredoxin</fullName>
        <ecNumber evidence="1">1.11.1.24</ecNumber>
    </recommendedName>
    <alternativeName>
        <fullName evidence="7">Thioredoxin peroxidase</fullName>
    </alternativeName>
</protein>
<keyword evidence="6" id="KW-0676">Redox-active center</keyword>
<evidence type="ECO:0000256" key="8">
    <source>
        <dbReference type="ARBA" id="ARBA00038489"/>
    </source>
</evidence>
<comment type="catalytic activity">
    <reaction evidence="9">
        <text>a hydroperoxide + [thioredoxin]-dithiol = an alcohol + [thioredoxin]-disulfide + H2O</text>
        <dbReference type="Rhea" id="RHEA:62620"/>
        <dbReference type="Rhea" id="RHEA-COMP:10698"/>
        <dbReference type="Rhea" id="RHEA-COMP:10700"/>
        <dbReference type="ChEBI" id="CHEBI:15377"/>
        <dbReference type="ChEBI" id="CHEBI:29950"/>
        <dbReference type="ChEBI" id="CHEBI:30879"/>
        <dbReference type="ChEBI" id="CHEBI:35924"/>
        <dbReference type="ChEBI" id="CHEBI:50058"/>
        <dbReference type="EC" id="1.11.1.24"/>
    </reaction>
</comment>
<dbReference type="GO" id="GO:0034599">
    <property type="term" value="P:cellular response to oxidative stress"/>
    <property type="evidence" value="ECO:0007669"/>
    <property type="project" value="TreeGrafter"/>
</dbReference>
<dbReference type="InterPro" id="IPR050924">
    <property type="entry name" value="Peroxiredoxin_BCP/PrxQ"/>
</dbReference>
<dbReference type="InterPro" id="IPR036249">
    <property type="entry name" value="Thioredoxin-like_sf"/>
</dbReference>
<dbReference type="SUPFAM" id="SSF52833">
    <property type="entry name" value="Thioredoxin-like"/>
    <property type="match status" value="1"/>
</dbReference>
<evidence type="ECO:0000256" key="1">
    <source>
        <dbReference type="ARBA" id="ARBA00013017"/>
    </source>
</evidence>
<comment type="caution">
    <text evidence="11">The sequence shown here is derived from an EMBL/GenBank/DDBJ whole genome shotgun (WGS) entry which is preliminary data.</text>
</comment>
<evidence type="ECO:0000313" key="11">
    <source>
        <dbReference type="EMBL" id="TKA32383.1"/>
    </source>
</evidence>
<dbReference type="PANTHER" id="PTHR42801:SF7">
    <property type="entry name" value="SLL1159 PROTEIN"/>
    <property type="match status" value="1"/>
</dbReference>
<dbReference type="GO" id="GO:0005737">
    <property type="term" value="C:cytoplasm"/>
    <property type="evidence" value="ECO:0007669"/>
    <property type="project" value="TreeGrafter"/>
</dbReference>